<sequence length="125" mass="14354">ISITHRHQACFPCLQQQAASCLLVWLPAASCIGQSIKQTPNPSAGPFFLSLLSLFFIYFIFYFTLSFLIPSFTALFFPPPKFELLRPIPSLPLRLRITLTLTNILGIDDKGIIQFIFYRLYFIYL</sequence>
<feature type="non-terminal residue" evidence="2">
    <location>
        <position position="125"/>
    </location>
</feature>
<keyword evidence="1" id="KW-0472">Membrane</keyword>
<dbReference type="EMBL" id="LN890952">
    <property type="protein sequence ID" value="CUS15041.1"/>
    <property type="molecule type" value="Genomic_DNA"/>
</dbReference>
<evidence type="ECO:0000313" key="3">
    <source>
        <dbReference type="Proteomes" id="UP001412239"/>
    </source>
</evidence>
<dbReference type="Proteomes" id="UP001412239">
    <property type="component" value="Unassembled WGS sequence"/>
</dbReference>
<proteinExistence type="predicted"/>
<keyword evidence="1" id="KW-0812">Transmembrane</keyword>
<dbReference type="AlphaFoldDB" id="A0A292Q7H7"/>
<protein>
    <submittedName>
        <fullName evidence="2">Uncharacterized protein</fullName>
    </submittedName>
</protein>
<accession>A0A292Q7H7</accession>
<feature type="non-terminal residue" evidence="2">
    <location>
        <position position="1"/>
    </location>
</feature>
<evidence type="ECO:0000313" key="2">
    <source>
        <dbReference type="EMBL" id="CUS15041.1"/>
    </source>
</evidence>
<feature type="transmembrane region" description="Helical" evidence="1">
    <location>
        <begin position="47"/>
        <end position="77"/>
    </location>
</feature>
<keyword evidence="3" id="KW-1185">Reference proteome</keyword>
<evidence type="ECO:0000256" key="1">
    <source>
        <dbReference type="SAM" id="Phobius"/>
    </source>
</evidence>
<name>A0A292Q7H7_9PEZI</name>
<gene>
    <name evidence="2" type="ORF">GSTUAT00000845001</name>
</gene>
<organism evidence="2 3">
    <name type="scientific">Tuber aestivum</name>
    <name type="common">summer truffle</name>
    <dbReference type="NCBI Taxonomy" id="59557"/>
    <lineage>
        <taxon>Eukaryota</taxon>
        <taxon>Fungi</taxon>
        <taxon>Dikarya</taxon>
        <taxon>Ascomycota</taxon>
        <taxon>Pezizomycotina</taxon>
        <taxon>Pezizomycetes</taxon>
        <taxon>Pezizales</taxon>
        <taxon>Tuberaceae</taxon>
        <taxon>Tuber</taxon>
    </lineage>
</organism>
<reference evidence="2" key="1">
    <citation type="submission" date="2015-10" db="EMBL/GenBank/DDBJ databases">
        <authorList>
            <person name="Regsiter A."/>
            <person name="william w."/>
        </authorList>
    </citation>
    <scope>NUCLEOTIDE SEQUENCE</scope>
    <source>
        <strain evidence="2">Montdore</strain>
    </source>
</reference>
<keyword evidence="1" id="KW-1133">Transmembrane helix</keyword>